<dbReference type="InterPro" id="IPR018316">
    <property type="entry name" value="Tubulin/FtsZ_2-layer-sand-dom"/>
</dbReference>
<keyword evidence="2" id="KW-0547">Nucleotide-binding</keyword>
<evidence type="ECO:0000256" key="5">
    <source>
        <dbReference type="SAM" id="MobiDB-lite"/>
    </source>
</evidence>
<dbReference type="EMBL" id="JAQLUK010000239">
    <property type="protein sequence ID" value="MDB2294610.1"/>
    <property type="molecule type" value="Genomic_DNA"/>
</dbReference>
<dbReference type="Proteomes" id="UP001210528">
    <property type="component" value="Unassembled WGS sequence"/>
</dbReference>
<reference evidence="7 8" key="1">
    <citation type="submission" date="2023-01" db="EMBL/GenBank/DDBJ databases">
        <title>Halorubrum ezzemoulense from Santa Pola, Spain.</title>
        <authorList>
            <person name="Feng Y."/>
            <person name="Louyakis A.S."/>
            <person name="Gogarten J.P."/>
        </authorList>
    </citation>
    <scope>NUCLEOTIDE SEQUENCE [LARGE SCALE GENOMIC DNA]</scope>
    <source>
        <strain evidence="7 8">AMM015</strain>
    </source>
</reference>
<dbReference type="InterPro" id="IPR024757">
    <property type="entry name" value="FtsZ_C"/>
</dbReference>
<keyword evidence="4" id="KW-0717">Septation</keyword>
<keyword evidence="1" id="KW-0963">Cytoplasm</keyword>
<name>A0ABT4ZAT3_HALEZ</name>
<evidence type="ECO:0000313" key="7">
    <source>
        <dbReference type="EMBL" id="MDB2294610.1"/>
    </source>
</evidence>
<accession>A0ABT4ZAT3</accession>
<feature type="compositionally biased region" description="Polar residues" evidence="5">
    <location>
        <begin position="128"/>
        <end position="138"/>
    </location>
</feature>
<sequence>EVLMRAVKGIIELTSERGDLNLADIRTVMENRGFAGIGIDESDPGSQIQESVTSALRSPLLDVDLSNADSVLITIIGGTEMSMEGTGNVANTIRDRVGSNTRLVWGTSVDDTLGTQTRTMIIAAGVGSPTTTAGNESSEGPIEDIDHIE</sequence>
<evidence type="ECO:0000313" key="8">
    <source>
        <dbReference type="Proteomes" id="UP001210528"/>
    </source>
</evidence>
<dbReference type="InterPro" id="IPR045061">
    <property type="entry name" value="FtsZ/CetZ"/>
</dbReference>
<gene>
    <name evidence="7" type="ORF">PM085_20675</name>
</gene>
<proteinExistence type="predicted"/>
<keyword evidence="4" id="KW-0131">Cell cycle</keyword>
<comment type="caution">
    <text evidence="7">The sequence shown here is derived from an EMBL/GenBank/DDBJ whole genome shotgun (WGS) entry which is preliminary data.</text>
</comment>
<feature type="non-terminal residue" evidence="7">
    <location>
        <position position="1"/>
    </location>
</feature>
<dbReference type="InterPro" id="IPR008280">
    <property type="entry name" value="Tub_FtsZ_C"/>
</dbReference>
<dbReference type="Gene3D" id="3.30.1330.20">
    <property type="entry name" value="Tubulin/FtsZ, C-terminal domain"/>
    <property type="match status" value="1"/>
</dbReference>
<dbReference type="GO" id="GO:0051301">
    <property type="term" value="P:cell division"/>
    <property type="evidence" value="ECO:0007669"/>
    <property type="project" value="UniProtKB-KW"/>
</dbReference>
<dbReference type="PANTHER" id="PTHR30314">
    <property type="entry name" value="CELL DIVISION PROTEIN FTSZ-RELATED"/>
    <property type="match status" value="1"/>
</dbReference>
<evidence type="ECO:0000256" key="2">
    <source>
        <dbReference type="ARBA" id="ARBA00022741"/>
    </source>
</evidence>
<evidence type="ECO:0000256" key="4">
    <source>
        <dbReference type="ARBA" id="ARBA00023210"/>
    </source>
</evidence>
<keyword evidence="3" id="KW-0342">GTP-binding</keyword>
<organism evidence="7 8">
    <name type="scientific">Halorubrum ezzemoulense</name>
    <name type="common">Halorubrum chaoviator</name>
    <dbReference type="NCBI Taxonomy" id="337243"/>
    <lineage>
        <taxon>Archaea</taxon>
        <taxon>Methanobacteriati</taxon>
        <taxon>Methanobacteriota</taxon>
        <taxon>Stenosarchaea group</taxon>
        <taxon>Halobacteria</taxon>
        <taxon>Halobacteriales</taxon>
        <taxon>Haloferacaceae</taxon>
        <taxon>Halorubrum</taxon>
    </lineage>
</organism>
<evidence type="ECO:0000259" key="6">
    <source>
        <dbReference type="SMART" id="SM00865"/>
    </source>
</evidence>
<dbReference type="SUPFAM" id="SSF55307">
    <property type="entry name" value="Tubulin C-terminal domain-like"/>
    <property type="match status" value="1"/>
</dbReference>
<evidence type="ECO:0000256" key="3">
    <source>
        <dbReference type="ARBA" id="ARBA00023134"/>
    </source>
</evidence>
<dbReference type="Pfam" id="PF12327">
    <property type="entry name" value="FtsZ_C"/>
    <property type="match status" value="1"/>
</dbReference>
<dbReference type="PANTHER" id="PTHR30314:SF3">
    <property type="entry name" value="MITOCHONDRIAL DIVISION PROTEIN FSZA"/>
    <property type="match status" value="1"/>
</dbReference>
<keyword evidence="7" id="KW-0132">Cell division</keyword>
<dbReference type="InterPro" id="IPR037103">
    <property type="entry name" value="Tubulin/FtsZ-like_C"/>
</dbReference>
<evidence type="ECO:0000256" key="1">
    <source>
        <dbReference type="ARBA" id="ARBA00022490"/>
    </source>
</evidence>
<protein>
    <submittedName>
        <fullName evidence="7">Cell division protein FtsZ</fullName>
    </submittedName>
</protein>
<dbReference type="SMART" id="SM00865">
    <property type="entry name" value="Tubulin_C"/>
    <property type="match status" value="1"/>
</dbReference>
<keyword evidence="8" id="KW-1185">Reference proteome</keyword>
<feature type="domain" description="Tubulin/FtsZ 2-layer sandwich" evidence="6">
    <location>
        <begin position="20"/>
        <end position="135"/>
    </location>
</feature>
<feature type="region of interest" description="Disordered" evidence="5">
    <location>
        <begin position="127"/>
        <end position="149"/>
    </location>
</feature>